<dbReference type="Pfam" id="PF02676">
    <property type="entry name" value="TYW3"/>
    <property type="match status" value="1"/>
</dbReference>
<evidence type="ECO:0000256" key="6">
    <source>
        <dbReference type="ARBA" id="ARBA00022694"/>
    </source>
</evidence>
<dbReference type="PANTHER" id="PTHR48418">
    <property type="entry name" value="TRNA WYBUTOSINE-SYNTHESIZING PROTEIN 3"/>
    <property type="match status" value="1"/>
</dbReference>
<dbReference type="OrthoDB" id="263283at2759"/>
<keyword evidence="4" id="KW-0808">Transferase</keyword>
<comment type="similarity">
    <text evidence="1">Belongs to the TYW3 family.</text>
</comment>
<evidence type="ECO:0000256" key="1">
    <source>
        <dbReference type="ARBA" id="ARBA00008569"/>
    </source>
</evidence>
<feature type="domain" description="tRNA wybutosine-synthesizing protein" evidence="10">
    <location>
        <begin position="44"/>
        <end position="245"/>
    </location>
</feature>
<comment type="caution">
    <text evidence="11">The sequence shown here is derived from an EMBL/GenBank/DDBJ whole genome shotgun (WGS) entry which is preliminary data.</text>
</comment>
<dbReference type="InterPro" id="IPR006652">
    <property type="entry name" value="Kelch_1"/>
</dbReference>
<dbReference type="Gene3D" id="3.30.1960.10">
    <property type="entry name" value="tRNA wybutosine-synthesizing-like"/>
    <property type="match status" value="1"/>
</dbReference>
<dbReference type="Proteomes" id="UP000541444">
    <property type="component" value="Unassembled WGS sequence"/>
</dbReference>
<feature type="region of interest" description="Disordered" evidence="9">
    <location>
        <begin position="1"/>
        <end position="22"/>
    </location>
</feature>
<dbReference type="GO" id="GO:0032259">
    <property type="term" value="P:methylation"/>
    <property type="evidence" value="ECO:0007669"/>
    <property type="project" value="UniProtKB-KW"/>
</dbReference>
<evidence type="ECO:0000256" key="4">
    <source>
        <dbReference type="ARBA" id="ARBA00022679"/>
    </source>
</evidence>
<sequence>MLPRRRRYHTSPPPQNKAPKQHTFAPCFSLSHKPLYHSTMEFEKRKASSLVSMASTSTDKSPKGTLDAPIIPLLNSINNHPSYFTTSSCSGRISILSQPFNITTKKKKARGGSWIFITHEPANTSIVTDLLFPTATEKGWGEGEVESELVFRFEPLIIAIECKDLGAAQGLVATAIACGFRESGITSVCKRVIIAIRCSIRLEVPLGLVGNVMVSREYVEYLVGISNEKMQSNRKRTDCFLQVLESKLLCNQVVEAKSGLVNAEGGDGDCGAESTTEVTVGDCNLEKTDLSSHSGSLDLQCRNSLLKIVIVGEPVDKLFLWGHSACTLNNEHYKKVVVFGGFGGQGRHARRNDSLMLDPFSGTLVAVNVEGPPSPRLSHTSSVTGECIFIIGGRGDPLKILNDVWVLDMARNEWSLLECAGSVFHPRHRHAAAVVDGKIYVFGGLDNETVSSSMQVLNTESSRWSDISVQGEWPCARHSHSLVAVGSLLFMFGGYDGEKALGDLYSFDTKTFLWKKEKTTGRTPYPRFSHSMFLYKNYVGIIGGCPVRQHFQEVALLDMRHSSWRHITLDSIGGNMFVRSTASVVDDDLVMIGGGASCYAFGTKFSKPTKLHLLPLTYPDDSHTSTHMEEIPIIHKPKESAGKDLELCTGAEYHVLKLERKYAKMAKDILKQFGWLDLGRKVYSRGNGLHIYLPVTEKFYTLFLEVEHDYRDPSETLNDLNLVGTATSEIFLVNNVSYQIPLNHLFSCGGSLLVDEAVCLRKALKSPHKRLSETVGSLIKQKGLSQKLLEQIPTRFVDITP</sequence>
<keyword evidence="5" id="KW-0949">S-adenosyl-L-methionine</keyword>
<evidence type="ECO:0000256" key="9">
    <source>
        <dbReference type="SAM" id="MobiDB-lite"/>
    </source>
</evidence>
<proteinExistence type="inferred from homology"/>
<accession>A0A7J7NLN6</accession>
<evidence type="ECO:0000259" key="10">
    <source>
        <dbReference type="Pfam" id="PF02676"/>
    </source>
</evidence>
<evidence type="ECO:0000256" key="5">
    <source>
        <dbReference type="ARBA" id="ARBA00022691"/>
    </source>
</evidence>
<evidence type="ECO:0000313" key="11">
    <source>
        <dbReference type="EMBL" id="KAF6168117.1"/>
    </source>
</evidence>
<dbReference type="Pfam" id="PF24681">
    <property type="entry name" value="Kelch_KLHDC2_KLHL20_DRC7"/>
    <property type="match status" value="1"/>
</dbReference>
<dbReference type="AlphaFoldDB" id="A0A7J7NLN6"/>
<dbReference type="Gene3D" id="2.120.10.80">
    <property type="entry name" value="Kelch-type beta propeller"/>
    <property type="match status" value="2"/>
</dbReference>
<evidence type="ECO:0000256" key="2">
    <source>
        <dbReference type="ARBA" id="ARBA00012750"/>
    </source>
</evidence>
<dbReference type="InterPro" id="IPR036602">
    <property type="entry name" value="tRNA_yW-synthesising-like_sf"/>
</dbReference>
<dbReference type="EMBL" id="JACGCM010000704">
    <property type="protein sequence ID" value="KAF6168117.1"/>
    <property type="molecule type" value="Genomic_DNA"/>
</dbReference>
<dbReference type="EC" id="2.1.1.282" evidence="2"/>
<dbReference type="GO" id="GO:0008168">
    <property type="term" value="F:methyltransferase activity"/>
    <property type="evidence" value="ECO:0007669"/>
    <property type="project" value="UniProtKB-KW"/>
</dbReference>
<reference evidence="11 12" key="1">
    <citation type="journal article" date="2020" name="IScience">
        <title>Genome Sequencing of the Endangered Kingdonia uniflora (Circaeasteraceae, Ranunculales) Reveals Potential Mechanisms of Evolutionary Specialization.</title>
        <authorList>
            <person name="Sun Y."/>
            <person name="Deng T."/>
            <person name="Zhang A."/>
            <person name="Moore M.J."/>
            <person name="Landis J.B."/>
            <person name="Lin N."/>
            <person name="Zhang H."/>
            <person name="Zhang X."/>
            <person name="Huang J."/>
            <person name="Zhang X."/>
            <person name="Sun H."/>
            <person name="Wang H."/>
        </authorList>
    </citation>
    <scope>NUCLEOTIDE SEQUENCE [LARGE SCALE GENOMIC DNA]</scope>
    <source>
        <strain evidence="11">TB1705</strain>
        <tissue evidence="11">Leaf</tissue>
    </source>
</reference>
<name>A0A7J7NLN6_9MAGN</name>
<dbReference type="GO" id="GO:0008033">
    <property type="term" value="P:tRNA processing"/>
    <property type="evidence" value="ECO:0007669"/>
    <property type="project" value="UniProtKB-KW"/>
</dbReference>
<dbReference type="SUPFAM" id="SSF111278">
    <property type="entry name" value="SSo0622-like"/>
    <property type="match status" value="1"/>
</dbReference>
<protein>
    <recommendedName>
        <fullName evidence="2">tRNA(Phe) 7-[(3-amino-3-carboxypropyl)-4-demethylwyosine(37)-N(4)]-methyltransferase</fullName>
        <ecNumber evidence="2">2.1.1.282</ecNumber>
    </recommendedName>
    <alternativeName>
        <fullName evidence="7">tRNA(Phe) 7-((3-amino-3-carboxypropyl)-4-demethylwyosine(37)-N(4))-methyltransferase</fullName>
    </alternativeName>
</protein>
<gene>
    <name evidence="11" type="ORF">GIB67_011502</name>
</gene>
<keyword evidence="12" id="KW-1185">Reference proteome</keyword>
<dbReference type="PANTHER" id="PTHR48418:SF1">
    <property type="entry name" value="TRNA WYBUTOSINE-SYNTHESIZING PROTEIN 3"/>
    <property type="match status" value="1"/>
</dbReference>
<dbReference type="SMART" id="SM00612">
    <property type="entry name" value="Kelch"/>
    <property type="match status" value="3"/>
</dbReference>
<dbReference type="SUPFAM" id="SSF117281">
    <property type="entry name" value="Kelch motif"/>
    <property type="match status" value="1"/>
</dbReference>
<evidence type="ECO:0000256" key="8">
    <source>
        <dbReference type="ARBA" id="ARBA00049202"/>
    </source>
</evidence>
<evidence type="ECO:0000256" key="3">
    <source>
        <dbReference type="ARBA" id="ARBA00022603"/>
    </source>
</evidence>
<keyword evidence="6" id="KW-0819">tRNA processing</keyword>
<evidence type="ECO:0000256" key="7">
    <source>
        <dbReference type="ARBA" id="ARBA00030554"/>
    </source>
</evidence>
<keyword evidence="3" id="KW-0489">Methyltransferase</keyword>
<dbReference type="FunFam" id="2.120.10.80:FF:000128">
    <property type="entry name" value="tRNA wybutosine-synthesizing protein 2/3/4"/>
    <property type="match status" value="1"/>
</dbReference>
<dbReference type="InterPro" id="IPR003827">
    <property type="entry name" value="tRNA_yW-synthesising"/>
</dbReference>
<organism evidence="11 12">
    <name type="scientific">Kingdonia uniflora</name>
    <dbReference type="NCBI Taxonomy" id="39325"/>
    <lineage>
        <taxon>Eukaryota</taxon>
        <taxon>Viridiplantae</taxon>
        <taxon>Streptophyta</taxon>
        <taxon>Embryophyta</taxon>
        <taxon>Tracheophyta</taxon>
        <taxon>Spermatophyta</taxon>
        <taxon>Magnoliopsida</taxon>
        <taxon>Ranunculales</taxon>
        <taxon>Circaeasteraceae</taxon>
        <taxon>Kingdonia</taxon>
    </lineage>
</organism>
<dbReference type="InterPro" id="IPR015915">
    <property type="entry name" value="Kelch-typ_b-propeller"/>
</dbReference>
<evidence type="ECO:0000313" key="12">
    <source>
        <dbReference type="Proteomes" id="UP000541444"/>
    </source>
</evidence>
<comment type="catalytic activity">
    <reaction evidence="8">
        <text>4-demethyl-7-[(3S)-3-amino-3-carboxypropyl]wyosine(37) in tRNA(Phe) + S-adenosyl-L-methionine = 7-[(3S)-3-amino-3-carboxypropyl]wyosine(37) in tRNA(Phe) + S-adenosyl-L-homocysteine + H(+)</text>
        <dbReference type="Rhea" id="RHEA:36635"/>
        <dbReference type="Rhea" id="RHEA-COMP:10378"/>
        <dbReference type="Rhea" id="RHEA-COMP:10379"/>
        <dbReference type="ChEBI" id="CHEBI:15378"/>
        <dbReference type="ChEBI" id="CHEBI:57856"/>
        <dbReference type="ChEBI" id="CHEBI:59789"/>
        <dbReference type="ChEBI" id="CHEBI:73543"/>
        <dbReference type="ChEBI" id="CHEBI:73550"/>
        <dbReference type="EC" id="2.1.1.282"/>
    </reaction>
</comment>